<dbReference type="SUPFAM" id="SSF81383">
    <property type="entry name" value="F-box domain"/>
    <property type="match status" value="1"/>
</dbReference>
<dbReference type="OrthoDB" id="2432222at2759"/>
<sequence length="688" mass="78398">MDNLIYIPELAVLLASHLDPASLARCVRVCRAWHAAFIPRLWHTFGCEQPFSHRFGICDPPQPGFKYTTFPLHIHGPPDPQNQSISHTVPIFSLANPDLYPARPERFQFCPILGPTPSHTNSLWTPFFRGLWSDPADLAFIRACLEKYSRHIRCLVVPSFQVFQEVEYRCSLLRALAIWIEPGICCDGIWGAHATLSNDGQRQLRRAIEQFARRQPFLEAISCSDPPFLKGKHTRFITQATIDPSSYDQQEQLLDTHPSSSSPPRPFPHRSPHGGRRHWKYVDVTLRESDYVDMLTCLPHVRYARFEIQSMEVLTRPMAHPQTHMRELWLCTSTFDDRCLRAVLESFPNLQRLYVHNGGEDEPPLIDLILDRQQRRRYGESDPGGGGGVRAEGGTMLIYRGGLEQDAEVARMIAQLPDLIAFDYYNMKDECFAALAQHCPRLRHVRADWEGEPVFLGEDDYDFLPSQAISLLLTSCPDLETVDCPDTPLHIRHVLDGGRWICHNLRYLRCEMLGIPWMDWSYELYESLMDCWSEMAPRLSLAADPMNALSSEPSFLALSEPEQEMLRTISLREQCRQGMEAQLSRVPLLRIDRRCECWNDYMHEKGYKNYLRNKGKTATTNCSQLSNALADAAVTVTNTNKSSSQSVPSTSDVGSPDSVAAMDPLMEQHEKQPLMDGSLIISGDFHLT</sequence>
<dbReference type="Pfam" id="PF12937">
    <property type="entry name" value="F-box-like"/>
    <property type="match status" value="1"/>
</dbReference>
<reference evidence="3" key="1">
    <citation type="journal article" date="2020" name="Fungal Divers.">
        <title>Resolving the Mortierellaceae phylogeny through synthesis of multi-gene phylogenetics and phylogenomics.</title>
        <authorList>
            <person name="Vandepol N."/>
            <person name="Liber J."/>
            <person name="Desiro A."/>
            <person name="Na H."/>
            <person name="Kennedy M."/>
            <person name="Barry K."/>
            <person name="Grigoriev I.V."/>
            <person name="Miller A.N."/>
            <person name="O'Donnell K."/>
            <person name="Stajich J.E."/>
            <person name="Bonito G."/>
        </authorList>
    </citation>
    <scope>NUCLEOTIDE SEQUENCE</scope>
    <source>
        <strain evidence="3">BC1065</strain>
    </source>
</reference>
<accession>A0A9P6U436</accession>
<comment type="caution">
    <text evidence="3">The sequence shown here is derived from an EMBL/GenBank/DDBJ whole genome shotgun (WGS) entry which is preliminary data.</text>
</comment>
<evidence type="ECO:0000259" key="2">
    <source>
        <dbReference type="Pfam" id="PF12937"/>
    </source>
</evidence>
<feature type="domain" description="F-box" evidence="2">
    <location>
        <begin position="8"/>
        <end position="45"/>
    </location>
</feature>
<evidence type="ECO:0000313" key="4">
    <source>
        <dbReference type="Proteomes" id="UP000807716"/>
    </source>
</evidence>
<dbReference type="EMBL" id="JAAAJB010000275">
    <property type="protein sequence ID" value="KAG0259687.1"/>
    <property type="molecule type" value="Genomic_DNA"/>
</dbReference>
<gene>
    <name evidence="3" type="ORF">DFQ27_003935</name>
</gene>
<feature type="region of interest" description="Disordered" evidence="1">
    <location>
        <begin position="638"/>
        <end position="659"/>
    </location>
</feature>
<keyword evidence="4" id="KW-1185">Reference proteome</keyword>
<dbReference type="Gene3D" id="1.20.1280.50">
    <property type="match status" value="1"/>
</dbReference>
<dbReference type="InterPro" id="IPR001810">
    <property type="entry name" value="F-box_dom"/>
</dbReference>
<dbReference type="AlphaFoldDB" id="A0A9P6U436"/>
<evidence type="ECO:0000313" key="3">
    <source>
        <dbReference type="EMBL" id="KAG0259687.1"/>
    </source>
</evidence>
<organism evidence="3 4">
    <name type="scientific">Actinomortierella ambigua</name>
    <dbReference type="NCBI Taxonomy" id="1343610"/>
    <lineage>
        <taxon>Eukaryota</taxon>
        <taxon>Fungi</taxon>
        <taxon>Fungi incertae sedis</taxon>
        <taxon>Mucoromycota</taxon>
        <taxon>Mortierellomycotina</taxon>
        <taxon>Mortierellomycetes</taxon>
        <taxon>Mortierellales</taxon>
        <taxon>Mortierellaceae</taxon>
        <taxon>Actinomortierella</taxon>
    </lineage>
</organism>
<dbReference type="InterPro" id="IPR036047">
    <property type="entry name" value="F-box-like_dom_sf"/>
</dbReference>
<feature type="region of interest" description="Disordered" evidence="1">
    <location>
        <begin position="248"/>
        <end position="274"/>
    </location>
</feature>
<protein>
    <recommendedName>
        <fullName evidence="2">F-box domain-containing protein</fullName>
    </recommendedName>
</protein>
<name>A0A9P6U436_9FUNG</name>
<feature type="compositionally biased region" description="Low complexity" evidence="1">
    <location>
        <begin position="642"/>
        <end position="655"/>
    </location>
</feature>
<proteinExistence type="predicted"/>
<dbReference type="InterPro" id="IPR032675">
    <property type="entry name" value="LRR_dom_sf"/>
</dbReference>
<evidence type="ECO:0000256" key="1">
    <source>
        <dbReference type="SAM" id="MobiDB-lite"/>
    </source>
</evidence>
<dbReference type="Gene3D" id="3.80.10.10">
    <property type="entry name" value="Ribonuclease Inhibitor"/>
    <property type="match status" value="1"/>
</dbReference>
<dbReference type="Proteomes" id="UP000807716">
    <property type="component" value="Unassembled WGS sequence"/>
</dbReference>
<dbReference type="CDD" id="cd09917">
    <property type="entry name" value="F-box_SF"/>
    <property type="match status" value="1"/>
</dbReference>